<keyword evidence="1" id="KW-0472">Membrane</keyword>
<evidence type="ECO:0000313" key="2">
    <source>
        <dbReference type="EMBL" id="RIP13734.1"/>
    </source>
</evidence>
<organism evidence="2 3">
    <name type="scientific">Staphylococcus gallinarum</name>
    <dbReference type="NCBI Taxonomy" id="1293"/>
    <lineage>
        <taxon>Bacteria</taxon>
        <taxon>Bacillati</taxon>
        <taxon>Bacillota</taxon>
        <taxon>Bacilli</taxon>
        <taxon>Bacillales</taxon>
        <taxon>Staphylococcaceae</taxon>
        <taxon>Staphylococcus</taxon>
    </lineage>
</organism>
<keyword evidence="1" id="KW-0812">Transmembrane</keyword>
<feature type="non-terminal residue" evidence="2">
    <location>
        <position position="1"/>
    </location>
</feature>
<name>A0A3A0UM97_STAGA</name>
<dbReference type="EMBL" id="QYJN01000602">
    <property type="protein sequence ID" value="RIP13734.1"/>
    <property type="molecule type" value="Genomic_DNA"/>
</dbReference>
<protein>
    <submittedName>
        <fullName evidence="2">Cation:proton antiporter</fullName>
    </submittedName>
</protein>
<dbReference type="Proteomes" id="UP000265541">
    <property type="component" value="Unassembled WGS sequence"/>
</dbReference>
<comment type="caution">
    <text evidence="2">The sequence shown here is derived from an EMBL/GenBank/DDBJ whole genome shotgun (WGS) entry which is preliminary data.</text>
</comment>
<reference evidence="2 3" key="1">
    <citation type="journal article" date="2016" name="Front. Microbiol.">
        <title>Comprehensive Phylogenetic Analysis of Bovine Non-aureus Staphylococci Species Based on Whole-Genome Sequencing.</title>
        <authorList>
            <person name="Naushad S."/>
            <person name="Barkema H.W."/>
            <person name="Luby C."/>
            <person name="Condas L.A."/>
            <person name="Nobrega D.B."/>
            <person name="Carson D.A."/>
            <person name="De Buck J."/>
        </authorList>
    </citation>
    <scope>NUCLEOTIDE SEQUENCE [LARGE SCALE GENOMIC DNA]</scope>
    <source>
        <strain evidence="2 3">SNUC 4781</strain>
    </source>
</reference>
<evidence type="ECO:0000313" key="3">
    <source>
        <dbReference type="Proteomes" id="UP000265541"/>
    </source>
</evidence>
<sequence>ALMIITSLIAMFSLFRIFFVMYLGNENKGEAIVFNKIPTYRKNLIGVLVAMIIVMGLAAPLLFKVTDNATHLNMDDGLYEKMVNPHLIKGDK</sequence>
<evidence type="ECO:0000256" key="1">
    <source>
        <dbReference type="SAM" id="Phobius"/>
    </source>
</evidence>
<dbReference type="AlphaFoldDB" id="A0A3A0UM97"/>
<feature type="transmembrane region" description="Helical" evidence="1">
    <location>
        <begin position="44"/>
        <end position="63"/>
    </location>
</feature>
<accession>A0A3A0UM97</accession>
<keyword evidence="1" id="KW-1133">Transmembrane helix</keyword>
<proteinExistence type="predicted"/>
<feature type="transmembrane region" description="Helical" evidence="1">
    <location>
        <begin position="6"/>
        <end position="24"/>
    </location>
</feature>
<gene>
    <name evidence="2" type="ORF">BUZ14_17255</name>
</gene>